<gene>
    <name evidence="8" type="ORF">SLS63_013880</name>
</gene>
<reference evidence="8 9" key="1">
    <citation type="submission" date="2024-02" db="EMBL/GenBank/DDBJ databases">
        <title>De novo assembly and annotation of 12 fungi associated with fruit tree decline syndrome in Ontario, Canada.</title>
        <authorList>
            <person name="Sulman M."/>
            <person name="Ellouze W."/>
            <person name="Ilyukhin E."/>
        </authorList>
    </citation>
    <scope>NUCLEOTIDE SEQUENCE [LARGE SCALE GENOMIC DNA]</scope>
    <source>
        <strain evidence="8 9">M169</strain>
    </source>
</reference>
<accession>A0ABR1NM85</accession>
<evidence type="ECO:0000256" key="5">
    <source>
        <dbReference type="ARBA" id="ARBA00023136"/>
    </source>
</evidence>
<dbReference type="EMBL" id="JAKNSF020000211">
    <property type="protein sequence ID" value="KAK7706814.1"/>
    <property type="molecule type" value="Genomic_DNA"/>
</dbReference>
<dbReference type="Proteomes" id="UP001430848">
    <property type="component" value="Unassembled WGS sequence"/>
</dbReference>
<dbReference type="PANTHER" id="PTHR43791:SF23">
    <property type="entry name" value="MAJOR FACILITATOR SUPERFAMILY (MFS) PROFILE DOMAIN-CONTAINING PROTEIN"/>
    <property type="match status" value="1"/>
</dbReference>
<protein>
    <recommendedName>
        <fullName evidence="10">Nicotinamide mononucleotide permease</fullName>
    </recommendedName>
</protein>
<name>A0ABR1NM85_DIAER</name>
<comment type="caution">
    <text evidence="8">The sequence shown here is derived from an EMBL/GenBank/DDBJ whole genome shotgun (WGS) entry which is preliminary data.</text>
</comment>
<evidence type="ECO:0000256" key="2">
    <source>
        <dbReference type="ARBA" id="ARBA00022448"/>
    </source>
</evidence>
<keyword evidence="3 7" id="KW-0812">Transmembrane</keyword>
<feature type="transmembrane region" description="Helical" evidence="7">
    <location>
        <begin position="341"/>
        <end position="366"/>
    </location>
</feature>
<feature type="transmembrane region" description="Helical" evidence="7">
    <location>
        <begin position="257"/>
        <end position="275"/>
    </location>
</feature>
<dbReference type="InterPro" id="IPR011701">
    <property type="entry name" value="MFS"/>
</dbReference>
<organism evidence="8 9">
    <name type="scientific">Diaporthe eres</name>
    <name type="common">Phomopsis oblonga</name>
    <dbReference type="NCBI Taxonomy" id="83184"/>
    <lineage>
        <taxon>Eukaryota</taxon>
        <taxon>Fungi</taxon>
        <taxon>Dikarya</taxon>
        <taxon>Ascomycota</taxon>
        <taxon>Pezizomycotina</taxon>
        <taxon>Sordariomycetes</taxon>
        <taxon>Sordariomycetidae</taxon>
        <taxon>Diaporthales</taxon>
        <taxon>Diaporthaceae</taxon>
        <taxon>Diaporthe</taxon>
        <taxon>Diaporthe eres species complex</taxon>
    </lineage>
</organism>
<evidence type="ECO:0000256" key="7">
    <source>
        <dbReference type="SAM" id="Phobius"/>
    </source>
</evidence>
<evidence type="ECO:0000256" key="3">
    <source>
        <dbReference type="ARBA" id="ARBA00022692"/>
    </source>
</evidence>
<keyword evidence="5 7" id="KW-0472">Membrane</keyword>
<sequence length="397" mass="44231">MACSKEGDDYVNHVHKEDPSGEDGIETQSINIMPEILRQLTPEEYKKVGDKATSKMDMVILPCLMLMYILNYLDRNNIASAKLANISEDLDLTPTEYQSCISILFAGYSLAIARFFIGFVEAVFFPGGLFYLSLFYNRKQYAFRAALFYSGSQLEKAWVLWNQQQDQGQSDDRSEITARTGLSLALKDPKTWLFLTTLYAIYTSAGVTNFFPPVVSTLGYDRTVTLALTAPPFVLCCITMLVVGFHSDRVGERYWHISLPLVIAMIANIIAVSTLNTTARYTAMMLMPASFYAAVVVLLSWITGTLNQPVAKRAAAIALIISVCNTSNIWTPYLYNSAPRYFVAFTMNLVAAAAAVVVATITRIYLRRENQKLDDGKPVGKSGPTEAQIASEFRYQL</sequence>
<dbReference type="InterPro" id="IPR036259">
    <property type="entry name" value="MFS_trans_sf"/>
</dbReference>
<feature type="transmembrane region" description="Helical" evidence="7">
    <location>
        <begin position="223"/>
        <end position="245"/>
    </location>
</feature>
<evidence type="ECO:0000256" key="1">
    <source>
        <dbReference type="ARBA" id="ARBA00004141"/>
    </source>
</evidence>
<keyword evidence="9" id="KW-1185">Reference proteome</keyword>
<dbReference type="Gene3D" id="1.20.1250.20">
    <property type="entry name" value="MFS general substrate transporter like domains"/>
    <property type="match status" value="2"/>
</dbReference>
<evidence type="ECO:0000313" key="8">
    <source>
        <dbReference type="EMBL" id="KAK7706814.1"/>
    </source>
</evidence>
<feature type="transmembrane region" description="Helical" evidence="7">
    <location>
        <begin position="281"/>
        <end position="302"/>
    </location>
</feature>
<keyword evidence="4 7" id="KW-1133">Transmembrane helix</keyword>
<dbReference type="PANTHER" id="PTHR43791">
    <property type="entry name" value="PERMEASE-RELATED"/>
    <property type="match status" value="1"/>
</dbReference>
<proteinExistence type="predicted"/>
<dbReference type="SUPFAM" id="SSF103473">
    <property type="entry name" value="MFS general substrate transporter"/>
    <property type="match status" value="1"/>
</dbReference>
<feature type="transmembrane region" description="Helical" evidence="7">
    <location>
        <begin position="314"/>
        <end position="335"/>
    </location>
</feature>
<feature type="region of interest" description="Disordered" evidence="6">
    <location>
        <begin position="1"/>
        <end position="25"/>
    </location>
</feature>
<evidence type="ECO:0000313" key="9">
    <source>
        <dbReference type="Proteomes" id="UP001430848"/>
    </source>
</evidence>
<evidence type="ECO:0000256" key="4">
    <source>
        <dbReference type="ARBA" id="ARBA00022989"/>
    </source>
</evidence>
<comment type="subcellular location">
    <subcellularLocation>
        <location evidence="1">Membrane</location>
        <topology evidence="1">Multi-pass membrane protein</topology>
    </subcellularLocation>
</comment>
<evidence type="ECO:0000256" key="6">
    <source>
        <dbReference type="SAM" id="MobiDB-lite"/>
    </source>
</evidence>
<feature type="transmembrane region" description="Helical" evidence="7">
    <location>
        <begin position="192"/>
        <end position="211"/>
    </location>
</feature>
<evidence type="ECO:0008006" key="10">
    <source>
        <dbReference type="Google" id="ProtNLM"/>
    </source>
</evidence>
<feature type="compositionally biased region" description="Basic and acidic residues" evidence="6">
    <location>
        <begin position="1"/>
        <end position="19"/>
    </location>
</feature>
<dbReference type="Pfam" id="PF07690">
    <property type="entry name" value="MFS_1"/>
    <property type="match status" value="1"/>
</dbReference>
<keyword evidence="2" id="KW-0813">Transport</keyword>
<feature type="transmembrane region" description="Helical" evidence="7">
    <location>
        <begin position="112"/>
        <end position="134"/>
    </location>
</feature>